<dbReference type="InterPro" id="IPR036380">
    <property type="entry name" value="Isochorismatase-like_sf"/>
</dbReference>
<dbReference type="EMBL" id="AMGY01000001">
    <property type="protein sequence ID" value="EXJ93250.1"/>
    <property type="molecule type" value="Genomic_DNA"/>
</dbReference>
<evidence type="ECO:0000313" key="5">
    <source>
        <dbReference type="Proteomes" id="UP000019478"/>
    </source>
</evidence>
<sequence length="213" mass="23314">MAIDLDRTALLLIDIQKAFDDTLYWGPRSNPQFETNITNLLEKFRAARQISASGKKPLIIHVHHISENPESPLRPGAPGVAFQDYALPDKSSFEVVISKTVNSAFIGTPLEAILREHKIRRLYVAGLTTDHCVSTSVRMAGNLKVTDVFDADGKTQEEGDGTFLVEDATAAHAKGGFDAELVHAVHAESLKEFATVVKTSEVIESLESIYPTI</sequence>
<dbReference type="InterPro" id="IPR000868">
    <property type="entry name" value="Isochorismatase-like_dom"/>
</dbReference>
<dbReference type="AlphaFoldDB" id="W9YU82"/>
<proteinExistence type="inferred from homology"/>
<dbReference type="Gene3D" id="3.40.50.850">
    <property type="entry name" value="Isochorismatase-like"/>
    <property type="match status" value="1"/>
</dbReference>
<evidence type="ECO:0000256" key="2">
    <source>
        <dbReference type="ARBA" id="ARBA00022801"/>
    </source>
</evidence>
<dbReference type="GeneID" id="19165940"/>
<dbReference type="InterPro" id="IPR050272">
    <property type="entry name" value="Isochorismatase-like_hydrls"/>
</dbReference>
<dbReference type="Pfam" id="PF00857">
    <property type="entry name" value="Isochorismatase"/>
    <property type="match status" value="1"/>
</dbReference>
<reference evidence="4 5" key="1">
    <citation type="submission" date="2013-03" db="EMBL/GenBank/DDBJ databases">
        <title>The Genome Sequence of Capronia epimyces CBS 606.96.</title>
        <authorList>
            <consortium name="The Broad Institute Genomics Platform"/>
            <person name="Cuomo C."/>
            <person name="de Hoog S."/>
            <person name="Gorbushina A."/>
            <person name="Walker B."/>
            <person name="Young S.K."/>
            <person name="Zeng Q."/>
            <person name="Gargeya S."/>
            <person name="Fitzgerald M."/>
            <person name="Haas B."/>
            <person name="Abouelleil A."/>
            <person name="Allen A.W."/>
            <person name="Alvarado L."/>
            <person name="Arachchi H.M."/>
            <person name="Berlin A.M."/>
            <person name="Chapman S.B."/>
            <person name="Gainer-Dewar J."/>
            <person name="Goldberg J."/>
            <person name="Griggs A."/>
            <person name="Gujja S."/>
            <person name="Hansen M."/>
            <person name="Howarth C."/>
            <person name="Imamovic A."/>
            <person name="Ireland A."/>
            <person name="Larimer J."/>
            <person name="McCowan C."/>
            <person name="Murphy C."/>
            <person name="Pearson M."/>
            <person name="Poon T.W."/>
            <person name="Priest M."/>
            <person name="Roberts A."/>
            <person name="Saif S."/>
            <person name="Shea T."/>
            <person name="Sisk P."/>
            <person name="Sykes S."/>
            <person name="Wortman J."/>
            <person name="Nusbaum C."/>
            <person name="Birren B."/>
        </authorList>
    </citation>
    <scope>NUCLEOTIDE SEQUENCE [LARGE SCALE GENOMIC DNA]</scope>
    <source>
        <strain evidence="4 5">CBS 606.96</strain>
    </source>
</reference>
<evidence type="ECO:0000256" key="1">
    <source>
        <dbReference type="ARBA" id="ARBA00006336"/>
    </source>
</evidence>
<dbReference type="SUPFAM" id="SSF52499">
    <property type="entry name" value="Isochorismatase-like hydrolases"/>
    <property type="match status" value="1"/>
</dbReference>
<dbReference type="OrthoDB" id="245563at2759"/>
<dbReference type="PANTHER" id="PTHR43540:SF1">
    <property type="entry name" value="ISOCHORISMATASE HYDROLASE"/>
    <property type="match status" value="1"/>
</dbReference>
<gene>
    <name evidence="4" type="ORF">A1O3_01807</name>
</gene>
<dbReference type="PANTHER" id="PTHR43540">
    <property type="entry name" value="PEROXYUREIDOACRYLATE/UREIDOACRYLATE AMIDOHYDROLASE-RELATED"/>
    <property type="match status" value="1"/>
</dbReference>
<comment type="similarity">
    <text evidence="1">Belongs to the isochorismatase family.</text>
</comment>
<protein>
    <recommendedName>
        <fullName evidence="3">Isochorismatase-like domain-containing protein</fullName>
    </recommendedName>
</protein>
<name>W9YU82_9EURO</name>
<dbReference type="STRING" id="1182542.W9YU82"/>
<feature type="domain" description="Isochorismatase-like" evidence="3">
    <location>
        <begin position="8"/>
        <end position="185"/>
    </location>
</feature>
<keyword evidence="5" id="KW-1185">Reference proteome</keyword>
<evidence type="ECO:0000313" key="4">
    <source>
        <dbReference type="EMBL" id="EXJ93250.1"/>
    </source>
</evidence>
<dbReference type="HOGENOM" id="CLU_068979_5_2_1"/>
<organism evidence="4 5">
    <name type="scientific">Capronia epimyces CBS 606.96</name>
    <dbReference type="NCBI Taxonomy" id="1182542"/>
    <lineage>
        <taxon>Eukaryota</taxon>
        <taxon>Fungi</taxon>
        <taxon>Dikarya</taxon>
        <taxon>Ascomycota</taxon>
        <taxon>Pezizomycotina</taxon>
        <taxon>Eurotiomycetes</taxon>
        <taxon>Chaetothyriomycetidae</taxon>
        <taxon>Chaetothyriales</taxon>
        <taxon>Herpotrichiellaceae</taxon>
        <taxon>Capronia</taxon>
    </lineage>
</organism>
<accession>W9YU82</accession>
<dbReference type="GO" id="GO:0016787">
    <property type="term" value="F:hydrolase activity"/>
    <property type="evidence" value="ECO:0007669"/>
    <property type="project" value="UniProtKB-KW"/>
</dbReference>
<comment type="caution">
    <text evidence="4">The sequence shown here is derived from an EMBL/GenBank/DDBJ whole genome shotgun (WGS) entry which is preliminary data.</text>
</comment>
<dbReference type="Proteomes" id="UP000019478">
    <property type="component" value="Unassembled WGS sequence"/>
</dbReference>
<evidence type="ECO:0000259" key="3">
    <source>
        <dbReference type="Pfam" id="PF00857"/>
    </source>
</evidence>
<dbReference type="RefSeq" id="XP_007730140.1">
    <property type="nucleotide sequence ID" value="XM_007731950.1"/>
</dbReference>
<keyword evidence="2" id="KW-0378">Hydrolase</keyword>
<dbReference type="eggNOG" id="ENOG502S2NA">
    <property type="taxonomic scope" value="Eukaryota"/>
</dbReference>